<proteinExistence type="predicted"/>
<dbReference type="EMBL" id="JBAMIC010004070">
    <property type="protein sequence ID" value="KAK7088702.1"/>
    <property type="molecule type" value="Genomic_DNA"/>
</dbReference>
<keyword evidence="3" id="KW-1185">Reference proteome</keyword>
<evidence type="ECO:0000313" key="3">
    <source>
        <dbReference type="Proteomes" id="UP001374579"/>
    </source>
</evidence>
<comment type="caution">
    <text evidence="2">The sequence shown here is derived from an EMBL/GenBank/DDBJ whole genome shotgun (WGS) entry which is preliminary data.</text>
</comment>
<gene>
    <name evidence="2" type="ORF">V1264_022590</name>
</gene>
<name>A0AAN9AKQ6_9CAEN</name>
<accession>A0AAN9AKQ6</accession>
<reference evidence="2 3" key="1">
    <citation type="submission" date="2024-02" db="EMBL/GenBank/DDBJ databases">
        <title>Chromosome-scale genome assembly of the rough periwinkle Littorina saxatilis.</title>
        <authorList>
            <person name="De Jode A."/>
            <person name="Faria R."/>
            <person name="Formenti G."/>
            <person name="Sims Y."/>
            <person name="Smith T.P."/>
            <person name="Tracey A."/>
            <person name="Wood J.M.D."/>
            <person name="Zagrodzka Z.B."/>
            <person name="Johannesson K."/>
            <person name="Butlin R.K."/>
            <person name="Leder E.H."/>
        </authorList>
    </citation>
    <scope>NUCLEOTIDE SEQUENCE [LARGE SCALE GENOMIC DNA]</scope>
    <source>
        <strain evidence="2">Snail1</strain>
        <tissue evidence="2">Muscle</tissue>
    </source>
</reference>
<dbReference type="Proteomes" id="UP001374579">
    <property type="component" value="Unassembled WGS sequence"/>
</dbReference>
<dbReference type="AlphaFoldDB" id="A0AAN9AKQ6"/>
<feature type="signal peptide" evidence="1">
    <location>
        <begin position="1"/>
        <end position="16"/>
    </location>
</feature>
<protein>
    <recommendedName>
        <fullName evidence="4">Antistasin-like protein</fullName>
    </recommendedName>
</protein>
<organism evidence="2 3">
    <name type="scientific">Littorina saxatilis</name>
    <dbReference type="NCBI Taxonomy" id="31220"/>
    <lineage>
        <taxon>Eukaryota</taxon>
        <taxon>Metazoa</taxon>
        <taxon>Spiralia</taxon>
        <taxon>Lophotrochozoa</taxon>
        <taxon>Mollusca</taxon>
        <taxon>Gastropoda</taxon>
        <taxon>Caenogastropoda</taxon>
        <taxon>Littorinimorpha</taxon>
        <taxon>Littorinoidea</taxon>
        <taxon>Littorinidae</taxon>
        <taxon>Littorina</taxon>
    </lineage>
</organism>
<evidence type="ECO:0000313" key="2">
    <source>
        <dbReference type="EMBL" id="KAK7088702.1"/>
    </source>
</evidence>
<evidence type="ECO:0008006" key="4">
    <source>
        <dbReference type="Google" id="ProtNLM"/>
    </source>
</evidence>
<keyword evidence="1" id="KW-0732">Signal</keyword>
<feature type="chain" id="PRO_5042874065" description="Antistasin-like protein" evidence="1">
    <location>
        <begin position="17"/>
        <end position="164"/>
    </location>
</feature>
<evidence type="ECO:0000256" key="1">
    <source>
        <dbReference type="SAM" id="SignalP"/>
    </source>
</evidence>
<sequence length="164" mass="17778">MLLVLLLSSLVALSSAAPVEEVQCPRLPCPLPPCDHPHPTYYKYHDKMCEGCSQCHVLQTRQLSQVLNICPMVMCAQPGVCSVPLVQSTFHVRGMECPGCPVCPTNDVTKRQLIHLNICPIVDCMFPGPCSVAYKQTTFNINGKECPGCPVCPAGHSGIQSVTQ</sequence>